<keyword evidence="2 7" id="KW-0812">Transmembrane</keyword>
<evidence type="ECO:0000256" key="3">
    <source>
        <dbReference type="ARBA" id="ARBA00022748"/>
    </source>
</evidence>
<dbReference type="GO" id="GO:0017004">
    <property type="term" value="P:cytochrome complex assembly"/>
    <property type="evidence" value="ECO:0007669"/>
    <property type="project" value="UniProtKB-KW"/>
</dbReference>
<evidence type="ECO:0000313" key="9">
    <source>
        <dbReference type="EMBL" id="AOR33755.1"/>
    </source>
</evidence>
<dbReference type="Proteomes" id="UP000094960">
    <property type="component" value="Chromosome"/>
</dbReference>
<evidence type="ECO:0000259" key="8">
    <source>
        <dbReference type="Pfam" id="PF01578"/>
    </source>
</evidence>
<evidence type="ECO:0000256" key="1">
    <source>
        <dbReference type="ARBA" id="ARBA00004141"/>
    </source>
</evidence>
<dbReference type="EMBL" id="CP017248">
    <property type="protein sequence ID" value="AOR33755.1"/>
    <property type="molecule type" value="Genomic_DNA"/>
</dbReference>
<feature type="transmembrane region" description="Helical" evidence="7">
    <location>
        <begin position="312"/>
        <end position="327"/>
    </location>
</feature>
<proteinExistence type="predicted"/>
<feature type="transmembrane region" description="Helical" evidence="7">
    <location>
        <begin position="120"/>
        <end position="139"/>
    </location>
</feature>
<feature type="transmembrane region" description="Helical" evidence="7">
    <location>
        <begin position="18"/>
        <end position="40"/>
    </location>
</feature>
<dbReference type="GO" id="GO:0020037">
    <property type="term" value="F:heme binding"/>
    <property type="evidence" value="ECO:0007669"/>
    <property type="project" value="InterPro"/>
</dbReference>
<feature type="transmembrane region" description="Helical" evidence="7">
    <location>
        <begin position="151"/>
        <end position="172"/>
    </location>
</feature>
<keyword evidence="3" id="KW-0201">Cytochrome c-type biogenesis</keyword>
<dbReference type="InterPro" id="IPR002541">
    <property type="entry name" value="Cyt_c_assembly"/>
</dbReference>
<dbReference type="Pfam" id="PF01578">
    <property type="entry name" value="Cytochrom_C_asm"/>
    <property type="match status" value="1"/>
</dbReference>
<dbReference type="RefSeq" id="WP_069780321.1">
    <property type="nucleotide sequence ID" value="NZ_CP017248.1"/>
</dbReference>
<accession>A0A1D7YDR6</accession>
<evidence type="ECO:0000256" key="4">
    <source>
        <dbReference type="ARBA" id="ARBA00022989"/>
    </source>
</evidence>
<keyword evidence="5 7" id="KW-0472">Membrane</keyword>
<evidence type="ECO:0000256" key="7">
    <source>
        <dbReference type="SAM" id="Phobius"/>
    </source>
</evidence>
<dbReference type="GO" id="GO:0005886">
    <property type="term" value="C:plasma membrane"/>
    <property type="evidence" value="ECO:0007669"/>
    <property type="project" value="TreeGrafter"/>
</dbReference>
<organism evidence="9 10">
    <name type="scientific">Streptomyces fodineus</name>
    <dbReference type="NCBI Taxonomy" id="1904616"/>
    <lineage>
        <taxon>Bacteria</taxon>
        <taxon>Bacillati</taxon>
        <taxon>Actinomycetota</taxon>
        <taxon>Actinomycetes</taxon>
        <taxon>Kitasatosporales</taxon>
        <taxon>Streptomycetaceae</taxon>
        <taxon>Streptomyces</taxon>
    </lineage>
</organism>
<dbReference type="PANTHER" id="PTHR30071">
    <property type="entry name" value="HEME EXPORTER PROTEIN C"/>
    <property type="match status" value="1"/>
</dbReference>
<dbReference type="InterPro" id="IPR045062">
    <property type="entry name" value="Cyt_c_biogenesis_CcsA/CcmC"/>
</dbReference>
<dbReference type="PANTHER" id="PTHR30071:SF1">
    <property type="entry name" value="CYTOCHROME B_B6 PROTEIN-RELATED"/>
    <property type="match status" value="1"/>
</dbReference>
<feature type="region of interest" description="Disordered" evidence="6">
    <location>
        <begin position="89"/>
        <end position="110"/>
    </location>
</feature>
<protein>
    <submittedName>
        <fullName evidence="9">C-type cytochrome biogenesis protein CcsB</fullName>
    </submittedName>
</protein>
<feature type="transmembrane region" description="Helical" evidence="7">
    <location>
        <begin position="179"/>
        <end position="200"/>
    </location>
</feature>
<feature type="domain" description="Cytochrome c assembly protein" evidence="8">
    <location>
        <begin position="148"/>
        <end position="360"/>
    </location>
</feature>
<sequence length="369" mass="39175">MVLATAAVNINLANISNYLIYSAIAVYLLAMFAYCAEWAFGSRGTVARLSAAHAAPAGAEPNTAAPQEQHGEGTDGAVSTLVRTAPVIVTSGGRDGHGRTPADGPGAAGTDKQADLLGRIAVSLTALGFLLHAGGVLTRGLSVMRLPWGNMYEFSCVFALTVVGAHLVLLAAGKNVRWLGLPILIAALLILGLAVTVLYTASEQLVPALHSYWLGIHVSAMIICAGVFCAGFAVTVSYLAQEARERRVAAGEGQGSRLDGILERLPAAASLDRLSYRLNALVFPLWTFAVIAGSIWAEKAWGRYWNWDPKETWSFITWIAYAGYLHARSTAGWKGRKAAYLALVGFACVLFNFYGVNIFVTGKHSYAGV</sequence>
<evidence type="ECO:0000256" key="2">
    <source>
        <dbReference type="ARBA" id="ARBA00022692"/>
    </source>
</evidence>
<evidence type="ECO:0000256" key="5">
    <source>
        <dbReference type="ARBA" id="ARBA00023136"/>
    </source>
</evidence>
<reference evidence="10" key="1">
    <citation type="submission" date="2016-09" db="EMBL/GenBank/DDBJ databases">
        <title>Streptomyces puniciscabiei strain:TW1S1 Genome sequencing and assembly.</title>
        <authorList>
            <person name="Kim M.-K."/>
            <person name="Kim S.B."/>
        </authorList>
    </citation>
    <scope>NUCLEOTIDE SEQUENCE [LARGE SCALE GENOMIC DNA]</scope>
    <source>
        <strain evidence="10">TW1S1</strain>
    </source>
</reference>
<evidence type="ECO:0000256" key="6">
    <source>
        <dbReference type="SAM" id="MobiDB-lite"/>
    </source>
</evidence>
<dbReference type="KEGG" id="spun:BFF78_24225"/>
<name>A0A1D7YDR6_9ACTN</name>
<dbReference type="InterPro" id="IPR017562">
    <property type="entry name" value="Cyt_c_biogenesis_CcsA"/>
</dbReference>
<feature type="transmembrane region" description="Helical" evidence="7">
    <location>
        <begin position="212"/>
        <end position="240"/>
    </location>
</feature>
<evidence type="ECO:0000313" key="10">
    <source>
        <dbReference type="Proteomes" id="UP000094960"/>
    </source>
</evidence>
<comment type="subcellular location">
    <subcellularLocation>
        <location evidence="1">Membrane</location>
        <topology evidence="1">Multi-pass membrane protein</topology>
    </subcellularLocation>
</comment>
<feature type="transmembrane region" description="Helical" evidence="7">
    <location>
        <begin position="278"/>
        <end position="297"/>
    </location>
</feature>
<feature type="transmembrane region" description="Helical" evidence="7">
    <location>
        <begin position="339"/>
        <end position="360"/>
    </location>
</feature>
<keyword evidence="10" id="KW-1185">Reference proteome</keyword>
<keyword evidence="4 7" id="KW-1133">Transmembrane helix</keyword>
<gene>
    <name evidence="9" type="ORF">BFF78_24225</name>
</gene>
<dbReference type="NCBIfam" id="TIGR03144">
    <property type="entry name" value="cytochr_II_ccsB"/>
    <property type="match status" value="1"/>
</dbReference>
<dbReference type="AlphaFoldDB" id="A0A1D7YDR6"/>